<dbReference type="AlphaFoldDB" id="A0A239SJ36"/>
<dbReference type="GeneID" id="88095022"/>
<dbReference type="STRING" id="93222.NA29_16120"/>
<evidence type="ECO:0000313" key="2">
    <source>
        <dbReference type="Proteomes" id="UP000215126"/>
    </source>
</evidence>
<sequence length="88" mass="9757">MKAHQAVSLIEGLFAANQQTKSPQVKDATADMVTTLRGALPEIMDDEGEAQALLAYFAKTSVDKLLLKEKLERQMNQIPRPSKAKFKI</sequence>
<gene>
    <name evidence="1" type="ORF">SAMEA4530655_02383</name>
</gene>
<dbReference type="EMBL" id="LT906435">
    <property type="protein sequence ID" value="SNU85269.1"/>
    <property type="molecule type" value="Genomic_DNA"/>
</dbReference>
<dbReference type="Proteomes" id="UP000215126">
    <property type="component" value="Chromosome 1"/>
</dbReference>
<accession>A0A239SJ36</accession>
<evidence type="ECO:0000313" key="1">
    <source>
        <dbReference type="EMBL" id="SNU85269.1"/>
    </source>
</evidence>
<reference evidence="1 2" key="1">
    <citation type="submission" date="2017-06" db="EMBL/GenBank/DDBJ databases">
        <authorList>
            <consortium name="Pathogen Informatics"/>
        </authorList>
    </citation>
    <scope>NUCLEOTIDE SEQUENCE [LARGE SCALE GENOMIC DNA]</scope>
    <source>
        <strain evidence="1 2">NCTC13161</strain>
    </source>
</reference>
<dbReference type="KEGG" id="pspu:NA29_16120"/>
<keyword evidence="2" id="KW-1185">Reference proteome</keyword>
<proteinExistence type="predicted"/>
<name>A0A239SJ36_9BURK</name>
<organism evidence="1 2">
    <name type="scientific">Pandoraea sputorum</name>
    <dbReference type="NCBI Taxonomy" id="93222"/>
    <lineage>
        <taxon>Bacteria</taxon>
        <taxon>Pseudomonadati</taxon>
        <taxon>Pseudomonadota</taxon>
        <taxon>Betaproteobacteria</taxon>
        <taxon>Burkholderiales</taxon>
        <taxon>Burkholderiaceae</taxon>
        <taxon>Pandoraea</taxon>
    </lineage>
</organism>
<protein>
    <submittedName>
        <fullName evidence="1">Uncharacterized protein</fullName>
    </submittedName>
</protein>
<dbReference type="RefSeq" id="WP_039398407.1">
    <property type="nucleotide sequence ID" value="NZ_CABPRX010000002.1"/>
</dbReference>